<dbReference type="Proteomes" id="UP001164746">
    <property type="component" value="Chromosome 7"/>
</dbReference>
<organism evidence="1 2">
    <name type="scientific">Mya arenaria</name>
    <name type="common">Soft-shell clam</name>
    <dbReference type="NCBI Taxonomy" id="6604"/>
    <lineage>
        <taxon>Eukaryota</taxon>
        <taxon>Metazoa</taxon>
        <taxon>Spiralia</taxon>
        <taxon>Lophotrochozoa</taxon>
        <taxon>Mollusca</taxon>
        <taxon>Bivalvia</taxon>
        <taxon>Autobranchia</taxon>
        <taxon>Heteroconchia</taxon>
        <taxon>Euheterodonta</taxon>
        <taxon>Imparidentia</taxon>
        <taxon>Neoheterodontei</taxon>
        <taxon>Myida</taxon>
        <taxon>Myoidea</taxon>
        <taxon>Myidae</taxon>
        <taxon>Mya</taxon>
    </lineage>
</organism>
<evidence type="ECO:0000313" key="2">
    <source>
        <dbReference type="Proteomes" id="UP001164746"/>
    </source>
</evidence>
<reference evidence="1" key="1">
    <citation type="submission" date="2022-11" db="EMBL/GenBank/DDBJ databases">
        <title>Centuries of genome instability and evolution in soft-shell clam transmissible cancer (bioRxiv).</title>
        <authorList>
            <person name="Hart S.F.M."/>
            <person name="Yonemitsu M.A."/>
            <person name="Giersch R.M."/>
            <person name="Beal B.F."/>
            <person name="Arriagada G."/>
            <person name="Davis B.W."/>
            <person name="Ostrander E.A."/>
            <person name="Goff S.P."/>
            <person name="Metzger M.J."/>
        </authorList>
    </citation>
    <scope>NUCLEOTIDE SEQUENCE</scope>
    <source>
        <strain evidence="1">MELC-2E11</strain>
        <tissue evidence="1">Siphon/mantle</tissue>
    </source>
</reference>
<keyword evidence="2" id="KW-1185">Reference proteome</keyword>
<feature type="non-terminal residue" evidence="1">
    <location>
        <position position="1"/>
    </location>
</feature>
<name>A0ABY7EQE8_MYAAR</name>
<evidence type="ECO:0000313" key="1">
    <source>
        <dbReference type="EMBL" id="WAR11187.1"/>
    </source>
</evidence>
<protein>
    <submittedName>
        <fullName evidence="1">Uncharacterized protein</fullName>
    </submittedName>
</protein>
<sequence length="138" mass="15414">LVISTFQAADNGLVYIRGQGDACKRVTSSGLAYYEFDFADCNIQWEMLFRVVIQKNSGYQTGADKVIPIFCVADTSDFDVKARYCVASGLVIIDEFCSTDTDLFPNFSRFKRGYLMSEFGAFRSTSMQSGPCIAQVKR</sequence>
<gene>
    <name evidence="1" type="ORF">MAR_036263</name>
</gene>
<dbReference type="EMBL" id="CP111018">
    <property type="protein sequence ID" value="WAR11187.1"/>
    <property type="molecule type" value="Genomic_DNA"/>
</dbReference>
<accession>A0ABY7EQE8</accession>
<proteinExistence type="predicted"/>